<dbReference type="GO" id="GO:0044718">
    <property type="term" value="P:siderophore transmembrane transport"/>
    <property type="evidence" value="ECO:0007669"/>
    <property type="project" value="TreeGrafter"/>
</dbReference>
<dbReference type="Pfam" id="PF07715">
    <property type="entry name" value="Plug"/>
    <property type="match status" value="1"/>
</dbReference>
<gene>
    <name evidence="4" type="ORF">BN509_02356</name>
</gene>
<dbReference type="AlphaFoldDB" id="R6CJD5"/>
<dbReference type="EMBL" id="CBCJ010000181">
    <property type="protein sequence ID" value="CDA71606.1"/>
    <property type="molecule type" value="Genomic_DNA"/>
</dbReference>
<dbReference type="GO" id="GO:0015344">
    <property type="term" value="F:siderophore uptake transmembrane transporter activity"/>
    <property type="evidence" value="ECO:0007669"/>
    <property type="project" value="TreeGrafter"/>
</dbReference>
<evidence type="ECO:0000313" key="5">
    <source>
        <dbReference type="Proteomes" id="UP000018362"/>
    </source>
</evidence>
<keyword evidence="2" id="KW-0813">Transport</keyword>
<dbReference type="PANTHER" id="PTHR30069:SF29">
    <property type="entry name" value="HEMOGLOBIN AND HEMOGLOBIN-HAPTOGLOBIN-BINDING PROTEIN 1-RELATED"/>
    <property type="match status" value="1"/>
</dbReference>
<keyword evidence="2" id="KW-1134">Transmembrane beta strand</keyword>
<dbReference type="InterPro" id="IPR039426">
    <property type="entry name" value="TonB-dep_rcpt-like"/>
</dbReference>
<name>R6CJD5_9BACT</name>
<proteinExistence type="inferred from homology"/>
<evidence type="ECO:0000313" key="4">
    <source>
        <dbReference type="EMBL" id="CDA71606.1"/>
    </source>
</evidence>
<keyword evidence="2" id="KW-0812">Transmembrane</keyword>
<dbReference type="PANTHER" id="PTHR30069">
    <property type="entry name" value="TONB-DEPENDENT OUTER MEMBRANE RECEPTOR"/>
    <property type="match status" value="1"/>
</dbReference>
<accession>R6CJD5</accession>
<dbReference type="SUPFAM" id="SSF56935">
    <property type="entry name" value="Porins"/>
    <property type="match status" value="1"/>
</dbReference>
<keyword evidence="2" id="KW-0472">Membrane</keyword>
<keyword evidence="4" id="KW-0675">Receptor</keyword>
<feature type="domain" description="TonB-dependent receptor plug" evidence="3">
    <location>
        <begin position="40"/>
        <end position="114"/>
    </location>
</feature>
<evidence type="ECO:0000256" key="1">
    <source>
        <dbReference type="ARBA" id="ARBA00022729"/>
    </source>
</evidence>
<evidence type="ECO:0000256" key="2">
    <source>
        <dbReference type="PROSITE-ProRule" id="PRU01360"/>
    </source>
</evidence>
<dbReference type="PROSITE" id="PS52016">
    <property type="entry name" value="TONB_DEPENDENT_REC_3"/>
    <property type="match status" value="1"/>
</dbReference>
<keyword evidence="2" id="KW-0998">Cell outer membrane</keyword>
<comment type="similarity">
    <text evidence="2">Belongs to the TonB-dependent receptor family.</text>
</comment>
<dbReference type="InterPro" id="IPR037066">
    <property type="entry name" value="Plug_dom_sf"/>
</dbReference>
<evidence type="ECO:0000259" key="3">
    <source>
        <dbReference type="Pfam" id="PF07715"/>
    </source>
</evidence>
<organism evidence="4 5">
    <name type="scientific">Phocaeicola coprocola CAG:162</name>
    <dbReference type="NCBI Taxonomy" id="1263040"/>
    <lineage>
        <taxon>Bacteria</taxon>
        <taxon>Pseudomonadati</taxon>
        <taxon>Bacteroidota</taxon>
        <taxon>Bacteroidia</taxon>
        <taxon>Bacteroidales</taxon>
        <taxon>Bacteroidaceae</taxon>
        <taxon>Phocaeicola</taxon>
    </lineage>
</organism>
<dbReference type="InterPro" id="IPR012910">
    <property type="entry name" value="Plug_dom"/>
</dbReference>
<comment type="subcellular location">
    <subcellularLocation>
        <location evidence="2">Cell outer membrane</location>
        <topology evidence="2">Multi-pass membrane protein</topology>
    </subcellularLocation>
</comment>
<keyword evidence="1" id="KW-0732">Signal</keyword>
<dbReference type="Gene3D" id="2.170.130.10">
    <property type="entry name" value="TonB-dependent receptor, plug domain"/>
    <property type="match status" value="1"/>
</dbReference>
<protein>
    <submittedName>
        <fullName evidence="4">TonB-dependent receptor plug domain protein</fullName>
    </submittedName>
</protein>
<reference evidence="4" key="1">
    <citation type="submission" date="2012-11" db="EMBL/GenBank/DDBJ databases">
        <title>Dependencies among metagenomic species, viruses, plasmids and units of genetic variation.</title>
        <authorList>
            <person name="Nielsen H.B."/>
            <person name="Almeida M."/>
            <person name="Juncker A.S."/>
            <person name="Rasmussen S."/>
            <person name="Li J."/>
            <person name="Sunagawa S."/>
            <person name="Plichta D."/>
            <person name="Gautier L."/>
            <person name="Le Chatelier E."/>
            <person name="Peletier E."/>
            <person name="Bonde I."/>
            <person name="Nielsen T."/>
            <person name="Manichanh C."/>
            <person name="Arumugam M."/>
            <person name="Batto J."/>
            <person name="Santos M.B.Q.D."/>
            <person name="Blom N."/>
            <person name="Borruel N."/>
            <person name="Burgdorf K.S."/>
            <person name="Boumezbeur F."/>
            <person name="Casellas F."/>
            <person name="Dore J."/>
            <person name="Guarner F."/>
            <person name="Hansen T."/>
            <person name="Hildebrand F."/>
            <person name="Kaas R.S."/>
            <person name="Kennedy S."/>
            <person name="Kristiansen K."/>
            <person name="Kultima J.R."/>
            <person name="Leonard P."/>
            <person name="Levenez F."/>
            <person name="Lund O."/>
            <person name="Moumen B."/>
            <person name="Le Paslier D."/>
            <person name="Pons N."/>
            <person name="Pedersen O."/>
            <person name="Prifti E."/>
            <person name="Qin J."/>
            <person name="Raes J."/>
            <person name="Tap J."/>
            <person name="Tims S."/>
            <person name="Ussery D.W."/>
            <person name="Yamada T."/>
            <person name="MetaHit consortium"/>
            <person name="Renault P."/>
            <person name="Sicheritz-Ponten T."/>
            <person name="Bork P."/>
            <person name="Wang J."/>
            <person name="Brunak S."/>
            <person name="Ehrlich S.D."/>
        </authorList>
    </citation>
    <scope>NUCLEOTIDE SEQUENCE [LARGE SCALE GENOMIC DNA]</scope>
</reference>
<comment type="caution">
    <text evidence="4">The sequence shown here is derived from an EMBL/GenBank/DDBJ whole genome shotgun (WGS) entry which is preliminary data.</text>
</comment>
<dbReference type="GO" id="GO:0009279">
    <property type="term" value="C:cell outer membrane"/>
    <property type="evidence" value="ECO:0007669"/>
    <property type="project" value="UniProtKB-SubCell"/>
</dbReference>
<dbReference type="Proteomes" id="UP000018362">
    <property type="component" value="Unassembled WGS sequence"/>
</dbReference>
<sequence length="114" mass="12127">MNLICTPGISQEQKHDTIRASKVYEIGEVVVTGSRNETDVRHLSQTVSVINRIDIEHAMQPSLLPVLTEQIPGLFVTSRGIMGYGVSTGAAGGISLRGLSGGTGRLMVMIDGHP</sequence>